<dbReference type="HOGENOM" id="CLU_190245_0_0_1"/>
<dbReference type="EnsemblPlants" id="ONIVA03G33430.1">
    <property type="protein sequence ID" value="ONIVA03G33430.1"/>
    <property type="gene ID" value="ONIVA03G33430"/>
</dbReference>
<protein>
    <submittedName>
        <fullName evidence="3">Uncharacterized protein</fullName>
    </submittedName>
</protein>
<sequence>MGSCGGAARAAGSAVTVGKLVKLLLVLALVVSAAAAHGADAARAVPGTGSASAGRGGGGAGARSLLSRPQPSCCTHDGNTVGTGCCPGKRHR</sequence>
<proteinExistence type="predicted"/>
<name>A0A0E0GSV8_ORYNI</name>
<feature type="signal peptide" evidence="2">
    <location>
        <begin position="1"/>
        <end position="35"/>
    </location>
</feature>
<dbReference type="eggNOG" id="ENOG502R1VG">
    <property type="taxonomic scope" value="Eukaryota"/>
</dbReference>
<dbReference type="OMA" id="HDGNTDF"/>
<keyword evidence="2" id="KW-0732">Signal</keyword>
<dbReference type="Gramene" id="ONIVA03G33430.1">
    <property type="protein sequence ID" value="ONIVA03G33430.1"/>
    <property type="gene ID" value="ONIVA03G33430"/>
</dbReference>
<evidence type="ECO:0000313" key="3">
    <source>
        <dbReference type="EnsemblPlants" id="ONIVA03G33430.1"/>
    </source>
</evidence>
<feature type="chain" id="PRO_5002360829" evidence="2">
    <location>
        <begin position="36"/>
        <end position="92"/>
    </location>
</feature>
<keyword evidence="4" id="KW-1185">Reference proteome</keyword>
<dbReference type="AlphaFoldDB" id="A0A0E0GSV8"/>
<feature type="region of interest" description="Disordered" evidence="1">
    <location>
        <begin position="40"/>
        <end position="92"/>
    </location>
</feature>
<dbReference type="Proteomes" id="UP000006591">
    <property type="component" value="Chromosome 3"/>
</dbReference>
<feature type="compositionally biased region" description="Low complexity" evidence="1">
    <location>
        <begin position="40"/>
        <end position="53"/>
    </location>
</feature>
<evidence type="ECO:0000256" key="1">
    <source>
        <dbReference type="SAM" id="MobiDB-lite"/>
    </source>
</evidence>
<accession>A0A0E0GSV8</accession>
<reference evidence="3" key="1">
    <citation type="submission" date="2015-04" db="UniProtKB">
        <authorList>
            <consortium name="EnsemblPlants"/>
        </authorList>
    </citation>
    <scope>IDENTIFICATION</scope>
    <source>
        <strain evidence="3">SL10</strain>
    </source>
</reference>
<feature type="compositionally biased region" description="Polar residues" evidence="1">
    <location>
        <begin position="69"/>
        <end position="82"/>
    </location>
</feature>
<reference evidence="3" key="2">
    <citation type="submission" date="2018-04" db="EMBL/GenBank/DDBJ databases">
        <title>OnivRS2 (Oryza nivara Reference Sequence Version 2).</title>
        <authorList>
            <person name="Zhang J."/>
            <person name="Kudrna D."/>
            <person name="Lee S."/>
            <person name="Talag J."/>
            <person name="Rajasekar S."/>
            <person name="Welchert J."/>
            <person name="Hsing Y.-I."/>
            <person name="Wing R.A."/>
        </authorList>
    </citation>
    <scope>NUCLEOTIDE SEQUENCE [LARGE SCALE GENOMIC DNA]</scope>
    <source>
        <strain evidence="3">SL10</strain>
    </source>
</reference>
<evidence type="ECO:0000313" key="4">
    <source>
        <dbReference type="Proteomes" id="UP000006591"/>
    </source>
</evidence>
<organism evidence="3">
    <name type="scientific">Oryza nivara</name>
    <name type="common">Indian wild rice</name>
    <name type="synonym">Oryza sativa f. spontanea</name>
    <dbReference type="NCBI Taxonomy" id="4536"/>
    <lineage>
        <taxon>Eukaryota</taxon>
        <taxon>Viridiplantae</taxon>
        <taxon>Streptophyta</taxon>
        <taxon>Embryophyta</taxon>
        <taxon>Tracheophyta</taxon>
        <taxon>Spermatophyta</taxon>
        <taxon>Magnoliopsida</taxon>
        <taxon>Liliopsida</taxon>
        <taxon>Poales</taxon>
        <taxon>Poaceae</taxon>
        <taxon>BOP clade</taxon>
        <taxon>Oryzoideae</taxon>
        <taxon>Oryzeae</taxon>
        <taxon>Oryzinae</taxon>
        <taxon>Oryza</taxon>
    </lineage>
</organism>
<evidence type="ECO:0000256" key="2">
    <source>
        <dbReference type="SAM" id="SignalP"/>
    </source>
</evidence>